<dbReference type="EMBL" id="AP017928">
    <property type="protein sequence ID" value="BBA32479.1"/>
    <property type="molecule type" value="Genomic_DNA"/>
</dbReference>
<organism evidence="2 3">
    <name type="scientific">Methylocaldum marinum</name>
    <dbReference type="NCBI Taxonomy" id="1432792"/>
    <lineage>
        <taxon>Bacteria</taxon>
        <taxon>Pseudomonadati</taxon>
        <taxon>Pseudomonadota</taxon>
        <taxon>Gammaproteobacteria</taxon>
        <taxon>Methylococcales</taxon>
        <taxon>Methylococcaceae</taxon>
        <taxon>Methylocaldum</taxon>
    </lineage>
</organism>
<dbReference type="Proteomes" id="UP000266313">
    <property type="component" value="Chromosome"/>
</dbReference>
<feature type="transmembrane region" description="Helical" evidence="1">
    <location>
        <begin position="25"/>
        <end position="43"/>
    </location>
</feature>
<keyword evidence="1" id="KW-0812">Transmembrane</keyword>
<name>A0A250KRT5_9GAMM</name>
<evidence type="ECO:0000256" key="1">
    <source>
        <dbReference type="SAM" id="Phobius"/>
    </source>
</evidence>
<feature type="transmembrane region" description="Helical" evidence="1">
    <location>
        <begin position="83"/>
        <end position="105"/>
    </location>
</feature>
<evidence type="ECO:0000313" key="2">
    <source>
        <dbReference type="EMBL" id="BBA32479.1"/>
    </source>
</evidence>
<keyword evidence="1" id="KW-1133">Transmembrane helix</keyword>
<reference evidence="2 3" key="1">
    <citation type="submission" date="2016-12" db="EMBL/GenBank/DDBJ databases">
        <title>Genome sequencing of Methylocaldum marinum.</title>
        <authorList>
            <person name="Takeuchi M."/>
            <person name="Kamagata Y."/>
            <person name="Hiraoka S."/>
            <person name="Oshima K."/>
            <person name="Hattori M."/>
            <person name="Iwasaki W."/>
        </authorList>
    </citation>
    <scope>NUCLEOTIDE SEQUENCE [LARGE SCALE GENOMIC DNA]</scope>
    <source>
        <strain evidence="2 3">S8</strain>
    </source>
</reference>
<accession>A0A250KRT5</accession>
<dbReference type="AlphaFoldDB" id="A0A250KRT5"/>
<protein>
    <submittedName>
        <fullName evidence="2">Uncharacterized protein</fullName>
    </submittedName>
</protein>
<sequence>MLEPNIVRFKDAIISGYKIGFKSSLFSLIVFLPLTLAAIHPYWPANLFGWLVIVMFIVLFQVCWIAFQIYVDSRRNEPKQFSLFKISRVLVVVVPSTLVLIVSLMKLLDYVKDNLFVVRL</sequence>
<dbReference type="KEGG" id="mmai:sS8_0514"/>
<proteinExistence type="predicted"/>
<feature type="transmembrane region" description="Helical" evidence="1">
    <location>
        <begin position="49"/>
        <end position="71"/>
    </location>
</feature>
<evidence type="ECO:0000313" key="3">
    <source>
        <dbReference type="Proteomes" id="UP000266313"/>
    </source>
</evidence>
<keyword evidence="3" id="KW-1185">Reference proteome</keyword>
<gene>
    <name evidence="2" type="ORF">sS8_0514</name>
</gene>
<keyword evidence="1" id="KW-0472">Membrane</keyword>